<protein>
    <recommendedName>
        <fullName evidence="5">Alpha-galactosidase</fullName>
        <ecNumber evidence="5">3.2.1.22</ecNumber>
    </recommendedName>
    <alternativeName>
        <fullName evidence="5">Melibiase</fullName>
    </alternativeName>
</protein>
<keyword evidence="5" id="KW-1015">Disulfide bond</keyword>
<dbReference type="InterPro" id="IPR013785">
    <property type="entry name" value="Aldolase_TIM"/>
</dbReference>
<dbReference type="PANTHER" id="PTHR11452:SF75">
    <property type="entry name" value="ALPHA-GALACTOSIDASE MEL1"/>
    <property type="match status" value="1"/>
</dbReference>
<evidence type="ECO:0000256" key="3">
    <source>
        <dbReference type="ARBA" id="ARBA00022801"/>
    </source>
</evidence>
<dbReference type="Gene3D" id="2.60.40.1180">
    <property type="entry name" value="Golgi alpha-mannosidase II"/>
    <property type="match status" value="1"/>
</dbReference>
<accession>A0A419S706</accession>
<dbReference type="InterPro" id="IPR002241">
    <property type="entry name" value="Glyco_hydro_27"/>
</dbReference>
<evidence type="ECO:0000259" key="6">
    <source>
        <dbReference type="Pfam" id="PF17801"/>
    </source>
</evidence>
<dbReference type="EC" id="3.2.1.22" evidence="5"/>
<keyword evidence="8" id="KW-1185">Reference proteome</keyword>
<evidence type="ECO:0000313" key="7">
    <source>
        <dbReference type="EMBL" id="RKD17132.1"/>
    </source>
</evidence>
<name>A0A419S706_9SPHI</name>
<dbReference type="AlphaFoldDB" id="A0A419S706"/>
<dbReference type="OrthoDB" id="9807519at2"/>
<keyword evidence="3 5" id="KW-0378">Hydrolase</keyword>
<dbReference type="Proteomes" id="UP000283433">
    <property type="component" value="Unassembled WGS sequence"/>
</dbReference>
<dbReference type="SUPFAM" id="SSF51011">
    <property type="entry name" value="Glycosyl hydrolase domain"/>
    <property type="match status" value="1"/>
</dbReference>
<dbReference type="GO" id="GO:0005975">
    <property type="term" value="P:carbohydrate metabolic process"/>
    <property type="evidence" value="ECO:0007669"/>
    <property type="project" value="InterPro"/>
</dbReference>
<dbReference type="Pfam" id="PF16499">
    <property type="entry name" value="Melibiase_2"/>
    <property type="match status" value="1"/>
</dbReference>
<evidence type="ECO:0000256" key="2">
    <source>
        <dbReference type="ARBA" id="ARBA00022729"/>
    </source>
</evidence>
<dbReference type="SUPFAM" id="SSF51445">
    <property type="entry name" value="(Trans)glycosidases"/>
    <property type="match status" value="1"/>
</dbReference>
<dbReference type="GO" id="GO:0004557">
    <property type="term" value="F:alpha-galactosidase activity"/>
    <property type="evidence" value="ECO:0007669"/>
    <property type="project" value="UniProtKB-EC"/>
</dbReference>
<keyword evidence="2" id="KW-0732">Signal</keyword>
<comment type="similarity">
    <text evidence="1 5">Belongs to the glycosyl hydrolase 27 family.</text>
</comment>
<dbReference type="EMBL" id="MBTA01000012">
    <property type="protein sequence ID" value="RKD17132.1"/>
    <property type="molecule type" value="Genomic_DNA"/>
</dbReference>
<reference evidence="7 8" key="1">
    <citation type="submission" date="2016-07" db="EMBL/GenBank/DDBJ databases">
        <title>Genome of Pelobium manganitolerans.</title>
        <authorList>
            <person name="Wu S."/>
            <person name="Wang G."/>
        </authorList>
    </citation>
    <scope>NUCLEOTIDE SEQUENCE [LARGE SCALE GENOMIC DNA]</scope>
    <source>
        <strain evidence="7 8">YS-25</strain>
    </source>
</reference>
<comment type="caution">
    <text evidence="7">The sequence shown here is derived from an EMBL/GenBank/DDBJ whole genome shotgun (WGS) entry which is preliminary data.</text>
</comment>
<dbReference type="PANTHER" id="PTHR11452">
    <property type="entry name" value="ALPHA-GALACTOSIDASE/ALPHA-N-ACETYLGALACTOSAMINIDASE"/>
    <property type="match status" value="1"/>
</dbReference>
<dbReference type="InterPro" id="IPR017853">
    <property type="entry name" value="GH"/>
</dbReference>
<dbReference type="Pfam" id="PF17801">
    <property type="entry name" value="Melibiase_C"/>
    <property type="match status" value="1"/>
</dbReference>
<evidence type="ECO:0000256" key="1">
    <source>
        <dbReference type="ARBA" id="ARBA00009743"/>
    </source>
</evidence>
<dbReference type="Gene3D" id="3.20.20.70">
    <property type="entry name" value="Aldolase class I"/>
    <property type="match status" value="1"/>
</dbReference>
<dbReference type="InterPro" id="IPR013780">
    <property type="entry name" value="Glyco_hydro_b"/>
</dbReference>
<feature type="domain" description="Alpha galactosidase C-terminal" evidence="6">
    <location>
        <begin position="316"/>
        <end position="390"/>
    </location>
</feature>
<evidence type="ECO:0000313" key="8">
    <source>
        <dbReference type="Proteomes" id="UP000283433"/>
    </source>
</evidence>
<proteinExistence type="inferred from homology"/>
<dbReference type="InterPro" id="IPR041233">
    <property type="entry name" value="Melibiase_C"/>
</dbReference>
<dbReference type="PRINTS" id="PR00740">
    <property type="entry name" value="GLHYDRLASE27"/>
</dbReference>
<gene>
    <name evidence="7" type="ORF">BCY91_03030</name>
</gene>
<dbReference type="CDD" id="cd14792">
    <property type="entry name" value="GH27"/>
    <property type="match status" value="1"/>
</dbReference>
<organism evidence="7 8">
    <name type="scientific">Pelobium manganitolerans</name>
    <dbReference type="NCBI Taxonomy" id="1842495"/>
    <lineage>
        <taxon>Bacteria</taxon>
        <taxon>Pseudomonadati</taxon>
        <taxon>Bacteroidota</taxon>
        <taxon>Sphingobacteriia</taxon>
        <taxon>Sphingobacteriales</taxon>
        <taxon>Sphingobacteriaceae</taxon>
        <taxon>Pelobium</taxon>
    </lineage>
</organism>
<evidence type="ECO:0000256" key="4">
    <source>
        <dbReference type="ARBA" id="ARBA00023295"/>
    </source>
</evidence>
<dbReference type="RefSeq" id="WP_120181498.1">
    <property type="nucleotide sequence ID" value="NZ_MBTA01000012.1"/>
</dbReference>
<sequence length="392" mass="44380">MMYLRKLAVFSLTLFIGLLNVQAQTIKPPIMGWSSWNHYHINIDESIIKGQADAMVSSGMAAAGYQFINIDDGFFGGRDSITGKLYCHPVKFPSGMRMLSDYIRSKGLTPGIYSDAGANTCGSKYDKDPHGFGVGMYKHIKEDAATFFVDWNFDFIKIDWCGGKWLNLNEQTEYTSIINGIRAVKPEARINVCRWEYPGKWVEKIADSWRISGDIRENFGSIKKIIDLAADTYKYSSPGHYNDLDMLQVGRGMSYDEDKTHFTMWCFMNSPLLAGNDLTKMSKQTIEILTNKEVIALNQDEGFYQGRRLKVDEKSGLEIWEKKLGKDLKGQAIVLYNPTGKEINYTLEANEIGLNKNVVLRDLWAHKDLGKLNQNGNFTIPKHGVVCLKVID</sequence>
<comment type="catalytic activity">
    <reaction evidence="5">
        <text>Hydrolysis of terminal, non-reducing alpha-D-galactose residues in alpha-D-galactosides, including galactose oligosaccharides, galactomannans and galactolipids.</text>
        <dbReference type="EC" id="3.2.1.22"/>
    </reaction>
</comment>
<keyword evidence="4 5" id="KW-0326">Glycosidase</keyword>
<evidence type="ECO:0000256" key="5">
    <source>
        <dbReference type="RuleBase" id="RU361168"/>
    </source>
</evidence>